<sequence>MLCALALLSLAACVAPDDRREPVPIVPSARADVTLSNSGAHLGGGVALRKGWFTLGVGF</sequence>
<keyword evidence="2" id="KW-1185">Reference proteome</keyword>
<gene>
    <name evidence="1" type="ORF">DU478_00955</name>
</gene>
<evidence type="ECO:0000313" key="1">
    <source>
        <dbReference type="EMBL" id="RDD68074.1"/>
    </source>
</evidence>
<name>A0A369TTK4_9RHOB</name>
<reference evidence="1 2" key="1">
    <citation type="submission" date="2018-07" db="EMBL/GenBank/DDBJ databases">
        <title>Thalassococcus profundi sp. nov., a marine bacterium isolated from deep seawater of Okinawa Trough.</title>
        <authorList>
            <person name="Yu M."/>
        </authorList>
    </citation>
    <scope>NUCLEOTIDE SEQUENCE [LARGE SCALE GENOMIC DNA]</scope>
    <source>
        <strain evidence="1 2">WRAS1</strain>
    </source>
</reference>
<accession>A0A369TTK4</accession>
<dbReference type="AlphaFoldDB" id="A0A369TTK4"/>
<evidence type="ECO:0000313" key="2">
    <source>
        <dbReference type="Proteomes" id="UP000253977"/>
    </source>
</evidence>
<comment type="caution">
    <text evidence="1">The sequence shown here is derived from an EMBL/GenBank/DDBJ whole genome shotgun (WGS) entry which is preliminary data.</text>
</comment>
<organism evidence="1 2">
    <name type="scientific">Thalassococcus profundi</name>
    <dbReference type="NCBI Taxonomy" id="2282382"/>
    <lineage>
        <taxon>Bacteria</taxon>
        <taxon>Pseudomonadati</taxon>
        <taxon>Pseudomonadota</taxon>
        <taxon>Alphaproteobacteria</taxon>
        <taxon>Rhodobacterales</taxon>
        <taxon>Roseobacteraceae</taxon>
        <taxon>Thalassococcus</taxon>
    </lineage>
</organism>
<dbReference type="Proteomes" id="UP000253977">
    <property type="component" value="Unassembled WGS sequence"/>
</dbReference>
<dbReference type="EMBL" id="QPMK01000001">
    <property type="protein sequence ID" value="RDD68074.1"/>
    <property type="molecule type" value="Genomic_DNA"/>
</dbReference>
<proteinExistence type="predicted"/>
<protein>
    <submittedName>
        <fullName evidence="1">Uncharacterized protein</fullName>
    </submittedName>
</protein>